<name>J9CKH3_9ZZZZ</name>
<dbReference type="EMBL" id="AMCI01003324">
    <property type="protein sequence ID" value="EJX00546.1"/>
    <property type="molecule type" value="Genomic_DNA"/>
</dbReference>
<comment type="caution">
    <text evidence="1">The sequence shown here is derived from an EMBL/GenBank/DDBJ whole genome shotgun (WGS) entry which is preliminary data.</text>
</comment>
<gene>
    <name evidence="1" type="ORF">EVA_11348</name>
</gene>
<proteinExistence type="predicted"/>
<feature type="non-terminal residue" evidence="1">
    <location>
        <position position="1"/>
    </location>
</feature>
<protein>
    <submittedName>
        <fullName evidence="1">Uncharacterized protein</fullName>
    </submittedName>
</protein>
<sequence length="32" mass="3659">AVPLNRMKDLLSSLVEIDRIVKAKPFLENSFD</sequence>
<evidence type="ECO:0000313" key="1">
    <source>
        <dbReference type="EMBL" id="EJX00546.1"/>
    </source>
</evidence>
<reference evidence="1" key="1">
    <citation type="journal article" date="2012" name="PLoS ONE">
        <title>Gene sets for utilization of primary and secondary nutrition supplies in the distal gut of endangered iberian lynx.</title>
        <authorList>
            <person name="Alcaide M."/>
            <person name="Messina E."/>
            <person name="Richter M."/>
            <person name="Bargiela R."/>
            <person name="Peplies J."/>
            <person name="Huws S.A."/>
            <person name="Newbold C.J."/>
            <person name="Golyshin P.N."/>
            <person name="Simon M.A."/>
            <person name="Lopez G."/>
            <person name="Yakimov M.M."/>
            <person name="Ferrer M."/>
        </authorList>
    </citation>
    <scope>NUCLEOTIDE SEQUENCE</scope>
</reference>
<organism evidence="1">
    <name type="scientific">gut metagenome</name>
    <dbReference type="NCBI Taxonomy" id="749906"/>
    <lineage>
        <taxon>unclassified sequences</taxon>
        <taxon>metagenomes</taxon>
        <taxon>organismal metagenomes</taxon>
    </lineage>
</organism>
<dbReference type="AlphaFoldDB" id="J9CKH3"/>
<accession>J9CKH3</accession>